<feature type="region of interest" description="Disordered" evidence="1">
    <location>
        <begin position="80"/>
        <end position="135"/>
    </location>
</feature>
<dbReference type="EMBL" id="JAJSOF020000001">
    <property type="protein sequence ID" value="KAJ4452354.1"/>
    <property type="molecule type" value="Genomic_DNA"/>
</dbReference>
<accession>A0ABQ8U032</accession>
<sequence>MHTGAALESQLYAGKIKVASNDLNSSLTTSLSTLSPYNNITNDEVSEGRETPDQYRSDPIPSNDMNSSLAMSTSFPCCKTLDQNRSSPIPSDTSQFVSVSSGNSSGNDEASDGHETLHQNRNSPATKKKNTPCKEDTGTVIDCNVDTVIGSNENAVIGSNEDTVIGSNENAVIDCSENREILHIGSGSDGSYKSGASPKVVNKIVSSDSEKGTGTMSKGGATSSQLRTRSARRRVVVMDSSDSDESSVGRNVKIAKVLRLERSVDDEREASRQDNNRPSTSRGIESRKKTASPNHTHALRCTSFFSRNGSVTYGRPSDRFPFGRYFIIALGILDETILETCSFQFN</sequence>
<protein>
    <submittedName>
        <fullName evidence="2">Uncharacterized protein</fullName>
    </submittedName>
</protein>
<feature type="compositionally biased region" description="Basic and acidic residues" evidence="1">
    <location>
        <begin position="46"/>
        <end position="56"/>
    </location>
</feature>
<evidence type="ECO:0000256" key="1">
    <source>
        <dbReference type="SAM" id="MobiDB-lite"/>
    </source>
</evidence>
<name>A0ABQ8U032_PERAM</name>
<feature type="compositionally biased region" description="Polar residues" evidence="1">
    <location>
        <begin position="80"/>
        <end position="96"/>
    </location>
</feature>
<feature type="region of interest" description="Disordered" evidence="1">
    <location>
        <begin position="264"/>
        <end position="295"/>
    </location>
</feature>
<comment type="caution">
    <text evidence="2">The sequence shown here is derived from an EMBL/GenBank/DDBJ whole genome shotgun (WGS) entry which is preliminary data.</text>
</comment>
<feature type="region of interest" description="Disordered" evidence="1">
    <location>
        <begin position="206"/>
        <end position="248"/>
    </location>
</feature>
<feature type="compositionally biased region" description="Basic and acidic residues" evidence="1">
    <location>
        <begin position="264"/>
        <end position="275"/>
    </location>
</feature>
<gene>
    <name evidence="2" type="ORF">ANN_03887</name>
</gene>
<organism evidence="2 3">
    <name type="scientific">Periplaneta americana</name>
    <name type="common">American cockroach</name>
    <name type="synonym">Blatta americana</name>
    <dbReference type="NCBI Taxonomy" id="6978"/>
    <lineage>
        <taxon>Eukaryota</taxon>
        <taxon>Metazoa</taxon>
        <taxon>Ecdysozoa</taxon>
        <taxon>Arthropoda</taxon>
        <taxon>Hexapoda</taxon>
        <taxon>Insecta</taxon>
        <taxon>Pterygota</taxon>
        <taxon>Neoptera</taxon>
        <taxon>Polyneoptera</taxon>
        <taxon>Dictyoptera</taxon>
        <taxon>Blattodea</taxon>
        <taxon>Blattoidea</taxon>
        <taxon>Blattidae</taxon>
        <taxon>Blattinae</taxon>
        <taxon>Periplaneta</taxon>
    </lineage>
</organism>
<reference evidence="2 3" key="1">
    <citation type="journal article" date="2022" name="Allergy">
        <title>Genome assembly and annotation of Periplaneta americana reveal a comprehensive cockroach allergen profile.</title>
        <authorList>
            <person name="Wang L."/>
            <person name="Xiong Q."/>
            <person name="Saelim N."/>
            <person name="Wang L."/>
            <person name="Nong W."/>
            <person name="Wan A.T."/>
            <person name="Shi M."/>
            <person name="Liu X."/>
            <person name="Cao Q."/>
            <person name="Hui J.H.L."/>
            <person name="Sookrung N."/>
            <person name="Leung T.F."/>
            <person name="Tungtrongchitr A."/>
            <person name="Tsui S.K.W."/>
        </authorList>
    </citation>
    <scope>NUCLEOTIDE SEQUENCE [LARGE SCALE GENOMIC DNA]</scope>
    <source>
        <strain evidence="2">PWHHKU_190912</strain>
    </source>
</reference>
<feature type="region of interest" description="Disordered" evidence="1">
    <location>
        <begin position="29"/>
        <end position="68"/>
    </location>
</feature>
<dbReference type="Proteomes" id="UP001148838">
    <property type="component" value="Unassembled WGS sequence"/>
</dbReference>
<feature type="compositionally biased region" description="Low complexity" evidence="1">
    <location>
        <begin position="97"/>
        <end position="107"/>
    </location>
</feature>
<feature type="compositionally biased region" description="Polar residues" evidence="1">
    <location>
        <begin position="206"/>
        <end position="228"/>
    </location>
</feature>
<evidence type="ECO:0000313" key="2">
    <source>
        <dbReference type="EMBL" id="KAJ4452354.1"/>
    </source>
</evidence>
<proteinExistence type="predicted"/>
<evidence type="ECO:0000313" key="3">
    <source>
        <dbReference type="Proteomes" id="UP001148838"/>
    </source>
</evidence>
<keyword evidence="3" id="KW-1185">Reference proteome</keyword>